<keyword evidence="4" id="KW-1185">Reference proteome</keyword>
<dbReference type="EMBL" id="JXYQ01000061">
    <property type="protein sequence ID" value="KJA09447.1"/>
    <property type="molecule type" value="Genomic_DNA"/>
</dbReference>
<feature type="compositionally biased region" description="Basic and acidic residues" evidence="1">
    <location>
        <begin position="124"/>
        <end position="139"/>
    </location>
</feature>
<evidence type="ECO:0000259" key="2">
    <source>
        <dbReference type="PROSITE" id="PS00745"/>
    </source>
</evidence>
<evidence type="ECO:0000313" key="4">
    <source>
        <dbReference type="Proteomes" id="UP000032566"/>
    </source>
</evidence>
<reference evidence="3 4" key="1">
    <citation type="submission" date="2014-12" db="EMBL/GenBank/DDBJ databases">
        <title>Isolation of bacteria from lake water.</title>
        <authorList>
            <person name="Sheng K.-Y."/>
            <person name="Chin P.-S."/>
            <person name="Chan K.-G."/>
            <person name="Tan G.S."/>
        </authorList>
    </citation>
    <scope>NUCLEOTIDE SEQUENCE [LARGE SCALE GENOMIC DNA]</scope>
    <source>
        <strain evidence="3 4">KY4</strain>
    </source>
</reference>
<dbReference type="STRING" id="80878.RP29_16410"/>
<dbReference type="RefSeq" id="WP_044400993.1">
    <property type="nucleotide sequence ID" value="NZ_JXYQ01000061.1"/>
</dbReference>
<dbReference type="Pfam" id="PF00472">
    <property type="entry name" value="RF-1"/>
    <property type="match status" value="1"/>
</dbReference>
<dbReference type="Proteomes" id="UP000032566">
    <property type="component" value="Unassembled WGS sequence"/>
</dbReference>
<dbReference type="PANTHER" id="PTHR47814:SF1">
    <property type="entry name" value="PEPTIDYL-TRNA HYDROLASE ARFB"/>
    <property type="match status" value="1"/>
</dbReference>
<dbReference type="GO" id="GO:0043022">
    <property type="term" value="F:ribosome binding"/>
    <property type="evidence" value="ECO:0007669"/>
    <property type="project" value="TreeGrafter"/>
</dbReference>
<accession>A0A0D7K658</accession>
<dbReference type="SUPFAM" id="SSF110916">
    <property type="entry name" value="Peptidyl-tRNA hydrolase domain-like"/>
    <property type="match status" value="1"/>
</dbReference>
<name>A0A0D7K658_9BURK</name>
<organism evidence="3 4">
    <name type="scientific">Acidovorax temperans</name>
    <dbReference type="NCBI Taxonomy" id="80878"/>
    <lineage>
        <taxon>Bacteria</taxon>
        <taxon>Pseudomonadati</taxon>
        <taxon>Pseudomonadota</taxon>
        <taxon>Betaproteobacteria</taxon>
        <taxon>Burkholderiales</taxon>
        <taxon>Comamonadaceae</taxon>
        <taxon>Acidovorax</taxon>
    </lineage>
</organism>
<sequence>MSNAPLVRPIQPEEVEWCAVRAQGPGGQNVNKVSSAVHLRFDVRASALPEAVKERLLALHDSRITQEGVVVIKAQQFRSQEQNLADAMARLNALVQSVAAPPRVRRPTKPTYGAQQRRLAGKSQRGETKALRGRVRGGD</sequence>
<dbReference type="GO" id="GO:0072344">
    <property type="term" value="P:rescue of stalled ribosome"/>
    <property type="evidence" value="ECO:0007669"/>
    <property type="project" value="TreeGrafter"/>
</dbReference>
<evidence type="ECO:0000313" key="3">
    <source>
        <dbReference type="EMBL" id="KJA09447.1"/>
    </source>
</evidence>
<dbReference type="GO" id="GO:0003747">
    <property type="term" value="F:translation release factor activity"/>
    <property type="evidence" value="ECO:0007669"/>
    <property type="project" value="InterPro"/>
</dbReference>
<dbReference type="AlphaFoldDB" id="A0A0D7K658"/>
<proteinExistence type="predicted"/>
<dbReference type="PANTHER" id="PTHR47814">
    <property type="entry name" value="PEPTIDYL-TRNA HYDROLASE ARFB"/>
    <property type="match status" value="1"/>
</dbReference>
<dbReference type="Gene3D" id="3.30.160.20">
    <property type="match status" value="1"/>
</dbReference>
<dbReference type="PROSITE" id="PS00745">
    <property type="entry name" value="RF_PROK_I"/>
    <property type="match status" value="1"/>
</dbReference>
<dbReference type="InterPro" id="IPR000352">
    <property type="entry name" value="Pep_chain_release_fac_I"/>
</dbReference>
<protein>
    <submittedName>
        <fullName evidence="3">Peptide chain release factor I</fullName>
    </submittedName>
</protein>
<dbReference type="NCBIfam" id="NF006718">
    <property type="entry name" value="PRK09256.1"/>
    <property type="match status" value="1"/>
</dbReference>
<dbReference type="PATRIC" id="fig|80878.5.peg.3202"/>
<comment type="caution">
    <text evidence="3">The sequence shown here is derived from an EMBL/GenBank/DDBJ whole genome shotgun (WGS) entry which is preliminary data.</text>
</comment>
<dbReference type="OrthoDB" id="9815709at2"/>
<feature type="region of interest" description="Disordered" evidence="1">
    <location>
        <begin position="100"/>
        <end position="139"/>
    </location>
</feature>
<feature type="domain" description="Prokaryotic-type class I peptide chain release factors" evidence="2">
    <location>
        <begin position="21"/>
        <end position="37"/>
    </location>
</feature>
<dbReference type="GO" id="GO:0004045">
    <property type="term" value="F:peptidyl-tRNA hydrolase activity"/>
    <property type="evidence" value="ECO:0007669"/>
    <property type="project" value="TreeGrafter"/>
</dbReference>
<evidence type="ECO:0000256" key="1">
    <source>
        <dbReference type="SAM" id="MobiDB-lite"/>
    </source>
</evidence>
<gene>
    <name evidence="3" type="ORF">RP29_16410</name>
</gene>